<reference evidence="11" key="1">
    <citation type="journal article" date="2022" name="Int. J. Syst. Evol. Microbiol.">
        <title>Anaeromyxobacter oryzae sp. nov., Anaeromyxobacter diazotrophicus sp. nov. and Anaeromyxobacter paludicola sp. nov., isolated from paddy soils.</title>
        <authorList>
            <person name="Itoh H."/>
            <person name="Xu Z."/>
            <person name="Mise K."/>
            <person name="Masuda Y."/>
            <person name="Ushijima N."/>
            <person name="Hayakawa C."/>
            <person name="Shiratori Y."/>
            <person name="Senoo K."/>
        </authorList>
    </citation>
    <scope>NUCLEOTIDE SEQUENCE [LARGE SCALE GENOMIC DNA]</scope>
    <source>
        <strain evidence="11">Red232</strain>
    </source>
</reference>
<protein>
    <submittedName>
        <fullName evidence="10">Cytochrome c oxidase subunit 1</fullName>
    </submittedName>
</protein>
<dbReference type="PANTHER" id="PTHR10422">
    <property type="entry name" value="CYTOCHROME C OXIDASE SUBUNIT 1"/>
    <property type="match status" value="1"/>
</dbReference>
<evidence type="ECO:0000256" key="3">
    <source>
        <dbReference type="ARBA" id="ARBA00022692"/>
    </source>
</evidence>
<proteinExistence type="inferred from homology"/>
<keyword evidence="11" id="KW-1185">Reference proteome</keyword>
<dbReference type="InterPro" id="IPR023616">
    <property type="entry name" value="Cyt_c_oxase-like_su1_dom"/>
</dbReference>
<dbReference type="EMBL" id="AP025591">
    <property type="protein sequence ID" value="BDG04478.1"/>
    <property type="molecule type" value="Genomic_DNA"/>
</dbReference>
<dbReference type="Gene3D" id="1.20.210.10">
    <property type="entry name" value="Cytochrome c oxidase-like, subunit I domain"/>
    <property type="match status" value="1"/>
</dbReference>
<dbReference type="SUPFAM" id="SSF81442">
    <property type="entry name" value="Cytochrome c oxidase subunit I-like"/>
    <property type="match status" value="1"/>
</dbReference>
<evidence type="ECO:0000313" key="10">
    <source>
        <dbReference type="EMBL" id="BDG04478.1"/>
    </source>
</evidence>
<dbReference type="PRINTS" id="PR01165">
    <property type="entry name" value="CYCOXIDASEI"/>
</dbReference>
<feature type="transmembrane region" description="Helical" evidence="8">
    <location>
        <begin position="429"/>
        <end position="450"/>
    </location>
</feature>
<sequence length="556" mass="61631">MNPSSAPTRSDVPAYNPRNYLNSPATGLRSWLVTQDHKRIGVMFMIATTVFFAVGGLFAMLIRLELLTPGPTIVDAMTYNRLFTLHGVVMVFLFMIPAIPSGFGNFLLPIMLGAKDVAFPKLNLLSFYVYLLGAVLALWGMIHGGADTGWTFYTPYSTQTVTRIVPILLGVFIIGFSSILTGLNFIVTTHTLRAPGMTWTRMPLFIWSIYATSVIQVLATPVLGMTLLLVAVENAFGWGIFDPARGGDPVLFQHFFWFYSHPAVYIMVLPGMAVISEVVCAFSRKNIFGYNAVAYSSLGIAFVGFFTWGHHLFTSGQSAFDAGIFGVLSMFVGIFTAIKVFNWTATMYKGSISFKTPFAYFVGFLFFLVFGGMTGVALATVSLDVHWQDTYFVVAHFHFIMVGSVIMAFLAALHYWFPKITGRSYPEGWGLVGATLVILGFNFTFIPQFLLGNEGMPRRYFSYPERFWALNVASTAGASVLAFGLLLILVYMLVSLKWGPVAGQNPWHSRGFEWMVPSPPPPENWETTPVFSHGPHNYDEPEEAPGHVHPEPRHAS</sequence>
<evidence type="ECO:0000256" key="8">
    <source>
        <dbReference type="SAM" id="Phobius"/>
    </source>
</evidence>
<feature type="transmembrane region" description="Helical" evidence="8">
    <location>
        <begin position="287"/>
        <end position="308"/>
    </location>
</feature>
<dbReference type="PANTHER" id="PTHR10422:SF18">
    <property type="entry name" value="CYTOCHROME C OXIDASE SUBUNIT 1"/>
    <property type="match status" value="1"/>
</dbReference>
<keyword evidence="6" id="KW-0249">Electron transport</keyword>
<feature type="transmembrane region" description="Helical" evidence="8">
    <location>
        <begin position="82"/>
        <end position="110"/>
    </location>
</feature>
<evidence type="ECO:0000256" key="5">
    <source>
        <dbReference type="ARBA" id="ARBA00023136"/>
    </source>
</evidence>
<dbReference type="InterPro" id="IPR000883">
    <property type="entry name" value="Cyt_C_Oxase_1"/>
</dbReference>
<feature type="compositionally biased region" description="Basic and acidic residues" evidence="7">
    <location>
        <begin position="536"/>
        <end position="556"/>
    </location>
</feature>
<evidence type="ECO:0000256" key="1">
    <source>
        <dbReference type="ARBA" id="ARBA00004141"/>
    </source>
</evidence>
<gene>
    <name evidence="10" type="ORF">AMOR_34740</name>
</gene>
<keyword evidence="6" id="KW-0479">Metal-binding</keyword>
<keyword evidence="4 8" id="KW-1133">Transmembrane helix</keyword>
<dbReference type="InterPro" id="IPR036927">
    <property type="entry name" value="Cyt_c_oxase-like_su1_sf"/>
</dbReference>
<feature type="transmembrane region" description="Helical" evidence="8">
    <location>
        <begin position="358"/>
        <end position="379"/>
    </location>
</feature>
<keyword evidence="3 6" id="KW-0812">Transmembrane</keyword>
<feature type="transmembrane region" description="Helical" evidence="8">
    <location>
        <begin position="40"/>
        <end position="62"/>
    </location>
</feature>
<feature type="region of interest" description="Disordered" evidence="7">
    <location>
        <begin position="525"/>
        <end position="556"/>
    </location>
</feature>
<comment type="subcellular location">
    <subcellularLocation>
        <location evidence="1">Membrane</location>
        <topology evidence="1">Multi-pass membrane protein</topology>
    </subcellularLocation>
</comment>
<feature type="transmembrane region" description="Helical" evidence="8">
    <location>
        <begin position="122"/>
        <end position="144"/>
    </location>
</feature>
<keyword evidence="6" id="KW-0813">Transport</keyword>
<keyword evidence="2 6" id="KW-0679">Respiratory chain</keyword>
<dbReference type="RefSeq" id="WP_248352864.1">
    <property type="nucleotide sequence ID" value="NZ_AP025591.1"/>
</dbReference>
<evidence type="ECO:0000313" key="11">
    <source>
        <dbReference type="Proteomes" id="UP001162891"/>
    </source>
</evidence>
<feature type="transmembrane region" description="Helical" evidence="8">
    <location>
        <begin position="164"/>
        <end position="187"/>
    </location>
</feature>
<keyword evidence="6" id="KW-0408">Iron</keyword>
<feature type="transmembrane region" description="Helical" evidence="8">
    <location>
        <begin position="207"/>
        <end position="231"/>
    </location>
</feature>
<keyword evidence="6" id="KW-0349">Heme</keyword>
<dbReference type="InterPro" id="IPR023615">
    <property type="entry name" value="Cyt_c_Oxase_su1_BS"/>
</dbReference>
<evidence type="ECO:0000256" key="4">
    <source>
        <dbReference type="ARBA" id="ARBA00022989"/>
    </source>
</evidence>
<evidence type="ECO:0000256" key="7">
    <source>
        <dbReference type="SAM" id="MobiDB-lite"/>
    </source>
</evidence>
<accession>A0ABM7WY74</accession>
<feature type="domain" description="Cytochrome oxidase subunit I profile" evidence="9">
    <location>
        <begin position="31"/>
        <end position="532"/>
    </location>
</feature>
<comment type="similarity">
    <text evidence="6">Belongs to the heme-copper respiratory oxidase family.</text>
</comment>
<organism evidence="10 11">
    <name type="scientific">Anaeromyxobacter oryzae</name>
    <dbReference type="NCBI Taxonomy" id="2918170"/>
    <lineage>
        <taxon>Bacteria</taxon>
        <taxon>Pseudomonadati</taxon>
        <taxon>Myxococcota</taxon>
        <taxon>Myxococcia</taxon>
        <taxon>Myxococcales</taxon>
        <taxon>Cystobacterineae</taxon>
        <taxon>Anaeromyxobacteraceae</taxon>
        <taxon>Anaeromyxobacter</taxon>
    </lineage>
</organism>
<name>A0ABM7WY74_9BACT</name>
<feature type="transmembrane region" description="Helical" evidence="8">
    <location>
        <begin position="251"/>
        <end position="275"/>
    </location>
</feature>
<keyword evidence="5 8" id="KW-0472">Membrane</keyword>
<feature type="transmembrane region" description="Helical" evidence="8">
    <location>
        <begin position="391"/>
        <end position="417"/>
    </location>
</feature>
<dbReference type="Proteomes" id="UP001162891">
    <property type="component" value="Chromosome"/>
</dbReference>
<dbReference type="PROSITE" id="PS50855">
    <property type="entry name" value="COX1"/>
    <property type="match status" value="1"/>
</dbReference>
<evidence type="ECO:0000256" key="2">
    <source>
        <dbReference type="ARBA" id="ARBA00022660"/>
    </source>
</evidence>
<dbReference type="Pfam" id="PF00115">
    <property type="entry name" value="COX1"/>
    <property type="match status" value="1"/>
</dbReference>
<evidence type="ECO:0000259" key="9">
    <source>
        <dbReference type="PROSITE" id="PS50855"/>
    </source>
</evidence>
<evidence type="ECO:0000256" key="6">
    <source>
        <dbReference type="RuleBase" id="RU000370"/>
    </source>
</evidence>
<feature type="transmembrane region" description="Helical" evidence="8">
    <location>
        <begin position="320"/>
        <end position="338"/>
    </location>
</feature>
<dbReference type="PROSITE" id="PS00077">
    <property type="entry name" value="COX1_CUB"/>
    <property type="match status" value="1"/>
</dbReference>
<feature type="transmembrane region" description="Helical" evidence="8">
    <location>
        <begin position="470"/>
        <end position="494"/>
    </location>
</feature>